<reference evidence="7" key="1">
    <citation type="journal article" date="2019" name="Int. J. Syst. Evol. Microbiol.">
        <title>The Global Catalogue of Microorganisms (GCM) 10K type strain sequencing project: providing services to taxonomists for standard genome sequencing and annotation.</title>
        <authorList>
            <consortium name="The Broad Institute Genomics Platform"/>
            <consortium name="The Broad Institute Genome Sequencing Center for Infectious Disease"/>
            <person name="Wu L."/>
            <person name="Ma J."/>
        </authorList>
    </citation>
    <scope>NUCLEOTIDE SEQUENCE [LARGE SCALE GENOMIC DNA]</scope>
    <source>
        <strain evidence="7">JCM 16083</strain>
    </source>
</reference>
<feature type="domain" description="Peptide-N-glycosidase F C-terminal" evidence="4">
    <location>
        <begin position="211"/>
        <end position="334"/>
    </location>
</feature>
<evidence type="ECO:0000259" key="4">
    <source>
        <dbReference type="Pfam" id="PF09113"/>
    </source>
</evidence>
<evidence type="ECO:0000256" key="1">
    <source>
        <dbReference type="ARBA" id="ARBA00022729"/>
    </source>
</evidence>
<dbReference type="NCBIfam" id="TIGR04183">
    <property type="entry name" value="Por_Secre_tail"/>
    <property type="match status" value="1"/>
</dbReference>
<evidence type="ECO:0000313" key="7">
    <source>
        <dbReference type="Proteomes" id="UP001501126"/>
    </source>
</evidence>
<evidence type="ECO:0000256" key="3">
    <source>
        <dbReference type="SAM" id="SignalP"/>
    </source>
</evidence>
<dbReference type="Gene3D" id="2.60.120.230">
    <property type="match status" value="2"/>
</dbReference>
<gene>
    <name evidence="6" type="ORF">GCM10009118_30930</name>
</gene>
<dbReference type="EMBL" id="BAAAFH010000022">
    <property type="protein sequence ID" value="GAA0876683.1"/>
    <property type="molecule type" value="Genomic_DNA"/>
</dbReference>
<dbReference type="InterPro" id="IPR026444">
    <property type="entry name" value="Secre_tail"/>
</dbReference>
<evidence type="ECO:0000313" key="6">
    <source>
        <dbReference type="EMBL" id="GAA0876683.1"/>
    </source>
</evidence>
<dbReference type="Pfam" id="PF09113">
    <property type="entry name" value="N-glycanase_C"/>
    <property type="match status" value="1"/>
</dbReference>
<keyword evidence="2" id="KW-1015">Disulfide bond</keyword>
<dbReference type="InterPro" id="IPR015197">
    <property type="entry name" value="PngaseF_C"/>
</dbReference>
<keyword evidence="1 3" id="KW-0732">Signal</keyword>
<dbReference type="SUPFAM" id="SSF49742">
    <property type="entry name" value="PHM/PNGase F"/>
    <property type="match status" value="1"/>
</dbReference>
<organism evidence="6 7">
    <name type="scientific">Wandonia haliotis</name>
    <dbReference type="NCBI Taxonomy" id="574963"/>
    <lineage>
        <taxon>Bacteria</taxon>
        <taxon>Pseudomonadati</taxon>
        <taxon>Bacteroidota</taxon>
        <taxon>Flavobacteriia</taxon>
        <taxon>Flavobacteriales</taxon>
        <taxon>Crocinitomicaceae</taxon>
        <taxon>Wandonia</taxon>
    </lineage>
</organism>
<sequence>MRKLILTVTALASLSVLYAAPGDTTRLRVHDAVDMVWYENYDRPVTFPDEGVTYSKILMHYTMGCASTGCSDWDYTTKIELRKPLGYNDSTIADITIISEDPYDADTTWDVFEAKESFELARVITPYGGYMRTGANGYNSGWKHIHTFDVTDYAPLFQGDAEIRAFYGGWSSGFSVTIDFEFIEGTPPREVKEVRNLWQTGGDGWNYQSHTHFEQNHAVPMDVDFPGDIDGAKVRFIPSGHGFDNNTACAEFCERNYYLKLDGTQFGSENMWDDKCGENPIFPQGGTWLYDRANWCPGLRAHHFDHEITNLIQAGSTHELDLDIQQINWSGTQAPVYILETQLFLYGDHNFQTDAAIEDIIAPSNKDDYKRFNPICNHARVVIKNYGKLPLTQATIRYAVNGNNWREFQWQGNLAFDESEEVQLPLTESWEWVSQNGVNQFEVEIITPNGGSDENELNNGMVSEFETTPMLPGNLEFQLRTNTKPYETTWKLYDGYGNVLRENQPGMVANTIYRDTFDLQEGCYILRIEDSAENGLSWWANNDGSGYARLRIPGAQMAHTFQSDFGSHIEYYFTVGYTLNTPDDFLKVSPEVQVYPNPSEGLITVELGDFSESEVTVEITDAFGRTIYNEQVSIDFGSQVTKKVYDLSSSSSGNYFVHITSGLYRKTSKVIVY</sequence>
<dbReference type="Pfam" id="PF18962">
    <property type="entry name" value="Por_Secre_tail"/>
    <property type="match status" value="1"/>
</dbReference>
<evidence type="ECO:0000256" key="2">
    <source>
        <dbReference type="ARBA" id="ARBA00023157"/>
    </source>
</evidence>
<dbReference type="Proteomes" id="UP001501126">
    <property type="component" value="Unassembled WGS sequence"/>
</dbReference>
<accession>A0ABP3Y7U7</accession>
<feature type="domain" description="Secretion system C-terminal sorting" evidence="5">
    <location>
        <begin position="594"/>
        <end position="672"/>
    </location>
</feature>
<comment type="caution">
    <text evidence="6">The sequence shown here is derived from an EMBL/GenBank/DDBJ whole genome shotgun (WGS) entry which is preliminary data.</text>
</comment>
<proteinExistence type="predicted"/>
<feature type="chain" id="PRO_5046571426" evidence="3">
    <location>
        <begin position="20"/>
        <end position="673"/>
    </location>
</feature>
<dbReference type="InterPro" id="IPR008977">
    <property type="entry name" value="PHM/PNGase_F_dom_sf"/>
</dbReference>
<feature type="signal peptide" evidence="3">
    <location>
        <begin position="1"/>
        <end position="19"/>
    </location>
</feature>
<dbReference type="InterPro" id="IPR014784">
    <property type="entry name" value="Cu2_ascorb_mOase-like_C"/>
</dbReference>
<evidence type="ECO:0000259" key="5">
    <source>
        <dbReference type="Pfam" id="PF18962"/>
    </source>
</evidence>
<name>A0ABP3Y7U7_9FLAO</name>
<keyword evidence="7" id="KW-1185">Reference proteome</keyword>
<protein>
    <submittedName>
        <fullName evidence="6">Uncharacterized protein</fullName>
    </submittedName>
</protein>